<feature type="compositionally biased region" description="Low complexity" evidence="2">
    <location>
        <begin position="1228"/>
        <end position="1244"/>
    </location>
</feature>
<dbReference type="GeneID" id="63685728"/>
<feature type="region of interest" description="Disordered" evidence="2">
    <location>
        <begin position="595"/>
        <end position="657"/>
    </location>
</feature>
<sequence length="1244" mass="135444">MAHSGARKSDPRVSSLDVHIVPRKPPVSIWDMPPDGTAPHSAPRPQQVVNRKKSTREIVAQFEAREAASSGGTPNKPHYQSERAPQTTPRRQRLPGDGLGVPYTSMPRVSSNLTPPVRPHSTGLTPPRPPEEYSPPQKDRSPLRDSLRNLFAIFKKGKSPAGKEDEVVAYQRDKEVHRDTWHGDTSESAARRTVAGSMQNTPEKELPPVTPEQRKLGPAPLRSGLVYYLTVEKQWTKRQISLEPPFLFMTDPVLATPSLAMRLETLTSVHSLPRSSALTLPPIRQKDFPEEPYVFELEFEEGNRIEIFALESASTRSSWVSVFWDAVLSMQPGPSMPPPSKQDDDPFLSPSLSDPMTHHPPLRVMNGPIPASPNSNTLPSPLPMARGDSIDNVGQMAGHTSAPGSGSKLRQSSLPHDALGLTSPNSIGLVIDAPVPTGPSPRPTSRPLPSLPTDQPPSPERVQPNPTIPDVTPVPVDEQGADIIRFPSAFSRRSRTTHGSPMSHALFSPQTEPDTTPTSPASSPPPKHVLSPAADIESTETRDAIRLSSIRSPSPTVSRRTSFATKNNSPRSPSIQTLSQLSVVRMRLAKLEVGEARVVPTSPTQPQGASSPKPRPPQSPPKPVQARQPDTPKTVTPKSSILTPNRRLSNMSFHTPPLTVKKRGTILLSRFPLPSSIGEVSSGGEESSAESDIGRAPPSNATRSSPTRRSQLHVVYESHRDSSASGQTYFTTARSSQHPEGYPVEWPDSSTDSGSWSGEGPRKDSGSSVATDRSSIVATPVDLPPQLDLEPVIAMLEPLPAHYSNLSEKMDGVRNGLGNVAGDVQKALMGIAELRTDIATTAPPEKATSALDEEAWQHVRRQLSELILLVSESVAGKGITKPESQEAENVQTMRNLGKRGNDASVVDDGAPELMDTEKPVIAEAVPNGLPKEELVASLEPLLEQQKHLHLQQTDTIRYLNELNPWLQKLALTAEKGDEVPAELQRIAKALGIERPKPQDGEEVAKEGPSFVTHVIDKLDGIRAIVDANQQSREAMNAVLKTLAEQRQEQEKLLRSVAAELSNDIRGERLRFVDAMKEATTLNVQVHLEEFKKQLNHEVFRMTQDVGHLRDDKMKLEQAIAELFAIKAKHGDHLYQMQQAAHQAQQASMQTQVSQPKVAPPPPVQQFLHPQHVPGMMYNLPGGYASIPSQQQQPVRHSIPPANARINMPPPLAVQQPIRQGAHASRPLPSTGGRTAAAGGPRSGK</sequence>
<keyword evidence="1" id="KW-0175">Coiled coil</keyword>
<feature type="domain" description="PH" evidence="3">
    <location>
        <begin position="219"/>
        <end position="328"/>
    </location>
</feature>
<feature type="compositionally biased region" description="Pro residues" evidence="2">
    <location>
        <begin position="436"/>
        <end position="459"/>
    </location>
</feature>
<feature type="region of interest" description="Disordered" evidence="2">
    <location>
        <begin position="177"/>
        <end position="217"/>
    </location>
</feature>
<reference evidence="4 5" key="1">
    <citation type="journal article" date="2012" name="Science">
        <title>The Paleozoic origin of enzymatic lignin decomposition reconstructed from 31 fungal genomes.</title>
        <authorList>
            <person name="Floudas D."/>
            <person name="Binder M."/>
            <person name="Riley R."/>
            <person name="Barry K."/>
            <person name="Blanchette R.A."/>
            <person name="Henrissat B."/>
            <person name="Martinez A.T."/>
            <person name="Otillar R."/>
            <person name="Spatafora J.W."/>
            <person name="Yadav J.S."/>
            <person name="Aerts A."/>
            <person name="Benoit I."/>
            <person name="Boyd A."/>
            <person name="Carlson A."/>
            <person name="Copeland A."/>
            <person name="Coutinho P.M."/>
            <person name="de Vries R.P."/>
            <person name="Ferreira P."/>
            <person name="Findley K."/>
            <person name="Foster B."/>
            <person name="Gaskell J."/>
            <person name="Glotzer D."/>
            <person name="Gorecki P."/>
            <person name="Heitman J."/>
            <person name="Hesse C."/>
            <person name="Hori C."/>
            <person name="Igarashi K."/>
            <person name="Jurgens J.A."/>
            <person name="Kallen N."/>
            <person name="Kersten P."/>
            <person name="Kohler A."/>
            <person name="Kuees U."/>
            <person name="Kumar T.K.A."/>
            <person name="Kuo A."/>
            <person name="LaButti K."/>
            <person name="Larrondo L.F."/>
            <person name="Lindquist E."/>
            <person name="Ling A."/>
            <person name="Lombard V."/>
            <person name="Lucas S."/>
            <person name="Lundell T."/>
            <person name="Martin R."/>
            <person name="McLaughlin D.J."/>
            <person name="Morgenstern I."/>
            <person name="Morin E."/>
            <person name="Murat C."/>
            <person name="Nagy L.G."/>
            <person name="Nolan M."/>
            <person name="Ohm R.A."/>
            <person name="Patyshakuliyeva A."/>
            <person name="Rokas A."/>
            <person name="Ruiz-Duenas F.J."/>
            <person name="Sabat G."/>
            <person name="Salamov A."/>
            <person name="Samejima M."/>
            <person name="Schmutz J."/>
            <person name="Slot J.C."/>
            <person name="St John F."/>
            <person name="Stenlid J."/>
            <person name="Sun H."/>
            <person name="Sun S."/>
            <person name="Syed K."/>
            <person name="Tsang A."/>
            <person name="Wiebenga A."/>
            <person name="Young D."/>
            <person name="Pisabarro A."/>
            <person name="Eastwood D.C."/>
            <person name="Martin F."/>
            <person name="Cullen D."/>
            <person name="Grigoriev I.V."/>
            <person name="Hibbett D.S."/>
        </authorList>
    </citation>
    <scope>NUCLEOTIDE SEQUENCE [LARGE SCALE GENOMIC DNA]</scope>
    <source>
        <strain evidence="4 5">DJM-731 SS1</strain>
    </source>
</reference>
<dbReference type="Proteomes" id="UP000030653">
    <property type="component" value="Unassembled WGS sequence"/>
</dbReference>
<feature type="compositionally biased region" description="Polar residues" evidence="2">
    <location>
        <begin position="563"/>
        <end position="575"/>
    </location>
</feature>
<feature type="compositionally biased region" description="Polar residues" evidence="2">
    <location>
        <begin position="402"/>
        <end position="414"/>
    </location>
</feature>
<organism evidence="4 5">
    <name type="scientific">Dacryopinax primogenitus (strain DJM 731)</name>
    <name type="common">Brown rot fungus</name>
    <dbReference type="NCBI Taxonomy" id="1858805"/>
    <lineage>
        <taxon>Eukaryota</taxon>
        <taxon>Fungi</taxon>
        <taxon>Dikarya</taxon>
        <taxon>Basidiomycota</taxon>
        <taxon>Agaricomycotina</taxon>
        <taxon>Dacrymycetes</taxon>
        <taxon>Dacrymycetales</taxon>
        <taxon>Dacrymycetaceae</taxon>
        <taxon>Dacryopinax</taxon>
    </lineage>
</organism>
<dbReference type="InterPro" id="IPR001849">
    <property type="entry name" value="PH_domain"/>
</dbReference>
<feature type="compositionally biased region" description="Low complexity" evidence="2">
    <location>
        <begin position="548"/>
        <end position="562"/>
    </location>
</feature>
<keyword evidence="5" id="KW-1185">Reference proteome</keyword>
<evidence type="ECO:0000256" key="1">
    <source>
        <dbReference type="SAM" id="Coils"/>
    </source>
</evidence>
<accession>M5FNY4</accession>
<dbReference type="EMBL" id="JH795874">
    <property type="protein sequence ID" value="EJT98060.1"/>
    <property type="molecule type" value="Genomic_DNA"/>
</dbReference>
<feature type="compositionally biased region" description="Low complexity" evidence="2">
    <location>
        <begin position="1140"/>
        <end position="1156"/>
    </location>
</feature>
<feature type="region of interest" description="Disordered" evidence="2">
    <location>
        <begin position="674"/>
        <end position="779"/>
    </location>
</feature>
<feature type="region of interest" description="Disordered" evidence="2">
    <location>
        <begin position="1140"/>
        <end position="1168"/>
    </location>
</feature>
<evidence type="ECO:0000313" key="5">
    <source>
        <dbReference type="Proteomes" id="UP000030653"/>
    </source>
</evidence>
<dbReference type="PROSITE" id="PS50003">
    <property type="entry name" value="PH_DOMAIN"/>
    <property type="match status" value="1"/>
</dbReference>
<feature type="region of interest" description="Disordered" evidence="2">
    <location>
        <begin position="1"/>
        <end position="145"/>
    </location>
</feature>
<dbReference type="HOGENOM" id="CLU_266370_0_0_1"/>
<name>M5FNY4_DACPD</name>
<feature type="compositionally biased region" description="Pro residues" evidence="2">
    <location>
        <begin position="613"/>
        <end position="623"/>
    </location>
</feature>
<dbReference type="RefSeq" id="XP_040624958.1">
    <property type="nucleotide sequence ID" value="XM_040770666.1"/>
</dbReference>
<feature type="compositionally biased region" description="Polar residues" evidence="2">
    <location>
        <begin position="723"/>
        <end position="738"/>
    </location>
</feature>
<dbReference type="PANTHER" id="PTHR24216">
    <property type="entry name" value="PAXILLIN-RELATED"/>
    <property type="match status" value="1"/>
</dbReference>
<protein>
    <recommendedName>
        <fullName evidence="3">PH domain-containing protein</fullName>
    </recommendedName>
</protein>
<feature type="coiled-coil region" evidence="1">
    <location>
        <begin position="1028"/>
        <end position="1059"/>
    </location>
</feature>
<dbReference type="PANTHER" id="PTHR24216:SF65">
    <property type="entry name" value="PAXILLIN-LIKE PROTEIN 1"/>
    <property type="match status" value="1"/>
</dbReference>
<evidence type="ECO:0000259" key="3">
    <source>
        <dbReference type="PROSITE" id="PS50003"/>
    </source>
</evidence>
<dbReference type="STRING" id="1858805.M5FNY4"/>
<dbReference type="AlphaFoldDB" id="M5FNY4"/>
<feature type="compositionally biased region" description="Low complexity" evidence="2">
    <location>
        <begin position="675"/>
        <end position="686"/>
    </location>
</feature>
<feature type="compositionally biased region" description="Polar residues" evidence="2">
    <location>
        <begin position="699"/>
        <end position="709"/>
    </location>
</feature>
<feature type="compositionally biased region" description="Polar residues" evidence="2">
    <location>
        <begin position="631"/>
        <end position="653"/>
    </location>
</feature>
<feature type="compositionally biased region" description="Polar residues" evidence="2">
    <location>
        <begin position="766"/>
        <end position="777"/>
    </location>
</feature>
<evidence type="ECO:0000256" key="2">
    <source>
        <dbReference type="SAM" id="MobiDB-lite"/>
    </source>
</evidence>
<dbReference type="OrthoDB" id="2261329at2759"/>
<feature type="region of interest" description="Disordered" evidence="2">
    <location>
        <begin position="1207"/>
        <end position="1244"/>
    </location>
</feature>
<gene>
    <name evidence="4" type="ORF">DACRYDRAFT_118834</name>
</gene>
<dbReference type="SUPFAM" id="SSF50729">
    <property type="entry name" value="PH domain-like"/>
    <property type="match status" value="1"/>
</dbReference>
<proteinExistence type="predicted"/>
<feature type="region of interest" description="Disordered" evidence="2">
    <location>
        <begin position="333"/>
        <end position="575"/>
    </location>
</feature>
<evidence type="ECO:0000313" key="4">
    <source>
        <dbReference type="EMBL" id="EJT98060.1"/>
    </source>
</evidence>
<feature type="compositionally biased region" description="Low complexity" evidence="2">
    <location>
        <begin position="464"/>
        <end position="477"/>
    </location>
</feature>
<dbReference type="SMART" id="SM00233">
    <property type="entry name" value="PH"/>
    <property type="match status" value="1"/>
</dbReference>